<dbReference type="EMBL" id="HBEY01008533">
    <property type="protein sequence ID" value="CAD8600832.1"/>
    <property type="molecule type" value="Transcribed_RNA"/>
</dbReference>
<dbReference type="PANTHER" id="PTHR37473">
    <property type="entry name" value="EF-HAND DOMAIN-CONTAINING PROTEIN"/>
    <property type="match status" value="1"/>
</dbReference>
<feature type="coiled-coil region" evidence="1">
    <location>
        <begin position="23"/>
        <end position="136"/>
    </location>
</feature>
<evidence type="ECO:0000313" key="2">
    <source>
        <dbReference type="EMBL" id="CAD8600832.1"/>
    </source>
</evidence>
<evidence type="ECO:0000256" key="1">
    <source>
        <dbReference type="SAM" id="Coils"/>
    </source>
</evidence>
<dbReference type="AlphaFoldDB" id="A0A7S0PZS5"/>
<accession>A0A7S0PZS5</accession>
<proteinExistence type="predicted"/>
<dbReference type="PANTHER" id="PTHR37473:SF1">
    <property type="entry name" value="EF-HAND DOMAIN-CONTAINING PROTEIN"/>
    <property type="match status" value="1"/>
</dbReference>
<name>A0A7S0PZS5_9EUKA</name>
<reference evidence="2" key="1">
    <citation type="submission" date="2021-01" db="EMBL/GenBank/DDBJ databases">
        <authorList>
            <person name="Corre E."/>
            <person name="Pelletier E."/>
            <person name="Niang G."/>
            <person name="Scheremetjew M."/>
            <person name="Finn R."/>
            <person name="Kale V."/>
            <person name="Holt S."/>
            <person name="Cochrane G."/>
            <person name="Meng A."/>
            <person name="Brown T."/>
            <person name="Cohen L."/>
        </authorList>
    </citation>
    <scope>NUCLEOTIDE SEQUENCE</scope>
    <source>
        <strain evidence="2">PLY182g</strain>
    </source>
</reference>
<sequence length="229" mass="26853">MLSSGLSVSSMTSNPMLNAKIMRRKVQQDTELLSNRIERLKAEERKAKAKVAETRLKGREILSLQKRNEQANAARALAKRMEDEQRQREAQKLQLRKAEHRAAMKMTFESMYTSKREDVQLERKIKKENAEVLRETRLSELDRAQKGRSVIRSQQAQVRARFEQQRQAHQEYLAQDFIGMIAMEDKRREEIEKEIAVMEIEERQHIERLKALQDEQKSAYDALEQALGS</sequence>
<keyword evidence="1" id="KW-0175">Coiled coil</keyword>
<protein>
    <submittedName>
        <fullName evidence="2">Uncharacterized protein</fullName>
    </submittedName>
</protein>
<organism evidence="2">
    <name type="scientific">Coccolithus braarudii</name>
    <dbReference type="NCBI Taxonomy" id="221442"/>
    <lineage>
        <taxon>Eukaryota</taxon>
        <taxon>Haptista</taxon>
        <taxon>Haptophyta</taxon>
        <taxon>Prymnesiophyceae</taxon>
        <taxon>Coccolithales</taxon>
        <taxon>Coccolithaceae</taxon>
        <taxon>Coccolithus</taxon>
    </lineage>
</organism>
<feature type="coiled-coil region" evidence="1">
    <location>
        <begin position="181"/>
        <end position="226"/>
    </location>
</feature>
<gene>
    <name evidence="2" type="ORF">CPEL01642_LOCUS4162</name>
</gene>